<evidence type="ECO:0000313" key="1">
    <source>
        <dbReference type="EMBL" id="GEB51024.1"/>
    </source>
</evidence>
<dbReference type="EMBL" id="BJMM01000017">
    <property type="protein sequence ID" value="GEB51024.1"/>
    <property type="molecule type" value="Genomic_DNA"/>
</dbReference>
<name>A0A4Y3R060_STRCI</name>
<proteinExistence type="predicted"/>
<dbReference type="AlphaFoldDB" id="A0A4Y3R060"/>
<dbReference type="RefSeq" id="WP_230988780.1">
    <property type="nucleotide sequence ID" value="NZ_BJMM01000017.1"/>
</dbReference>
<keyword evidence="2" id="KW-1185">Reference proteome</keyword>
<reference evidence="1 2" key="1">
    <citation type="submission" date="2019-06" db="EMBL/GenBank/DDBJ databases">
        <title>Whole genome shotgun sequence of Streptomyces cacaoi subsp. cacaoi NBRC 12748.</title>
        <authorList>
            <person name="Hosoyama A."/>
            <person name="Uohara A."/>
            <person name="Ohji S."/>
            <person name="Ichikawa N."/>
        </authorList>
    </citation>
    <scope>NUCLEOTIDE SEQUENCE [LARGE SCALE GENOMIC DNA]</scope>
    <source>
        <strain evidence="1 2">NBRC 12748</strain>
    </source>
</reference>
<gene>
    <name evidence="1" type="ORF">SCA03_35750</name>
</gene>
<dbReference type="Proteomes" id="UP000319210">
    <property type="component" value="Unassembled WGS sequence"/>
</dbReference>
<comment type="caution">
    <text evidence="1">The sequence shown here is derived from an EMBL/GenBank/DDBJ whole genome shotgun (WGS) entry which is preliminary data.</text>
</comment>
<accession>A0A4Y3R060</accession>
<organism evidence="1 2">
    <name type="scientific">Streptomyces cacaoi</name>
    <dbReference type="NCBI Taxonomy" id="1898"/>
    <lineage>
        <taxon>Bacteria</taxon>
        <taxon>Bacillati</taxon>
        <taxon>Actinomycetota</taxon>
        <taxon>Actinomycetes</taxon>
        <taxon>Kitasatosporales</taxon>
        <taxon>Streptomycetaceae</taxon>
        <taxon>Streptomyces</taxon>
    </lineage>
</organism>
<evidence type="ECO:0000313" key="2">
    <source>
        <dbReference type="Proteomes" id="UP000319210"/>
    </source>
</evidence>
<sequence>MVLSREGEGAVVASPGGDAAAVVPRIGVVVVTMGDRPREVEALLASVER</sequence>
<protein>
    <submittedName>
        <fullName evidence="1">Uncharacterized protein</fullName>
    </submittedName>
</protein>